<dbReference type="EMBL" id="JAJJMB010014738">
    <property type="protein sequence ID" value="KAI3858448.1"/>
    <property type="molecule type" value="Genomic_DNA"/>
</dbReference>
<gene>
    <name evidence="1" type="ORF">MKW98_021813</name>
</gene>
<dbReference type="Proteomes" id="UP001202328">
    <property type="component" value="Unassembled WGS sequence"/>
</dbReference>
<protein>
    <submittedName>
        <fullName evidence="1">Uncharacterized protein</fullName>
    </submittedName>
</protein>
<comment type="caution">
    <text evidence="1">The sequence shown here is derived from an EMBL/GenBank/DDBJ whole genome shotgun (WGS) entry which is preliminary data.</text>
</comment>
<feature type="non-terminal residue" evidence="1">
    <location>
        <position position="1"/>
    </location>
</feature>
<name>A0AAD4X6Z1_9MAGN</name>
<organism evidence="1 2">
    <name type="scientific">Papaver atlanticum</name>
    <dbReference type="NCBI Taxonomy" id="357466"/>
    <lineage>
        <taxon>Eukaryota</taxon>
        <taxon>Viridiplantae</taxon>
        <taxon>Streptophyta</taxon>
        <taxon>Embryophyta</taxon>
        <taxon>Tracheophyta</taxon>
        <taxon>Spermatophyta</taxon>
        <taxon>Magnoliopsida</taxon>
        <taxon>Ranunculales</taxon>
        <taxon>Papaveraceae</taxon>
        <taxon>Papaveroideae</taxon>
        <taxon>Papaver</taxon>
    </lineage>
</organism>
<reference evidence="1" key="1">
    <citation type="submission" date="2022-04" db="EMBL/GenBank/DDBJ databases">
        <title>A functionally conserved STORR gene fusion in Papaver species that diverged 16.8 million years ago.</title>
        <authorList>
            <person name="Catania T."/>
        </authorList>
    </citation>
    <scope>NUCLEOTIDE SEQUENCE</scope>
    <source>
        <strain evidence="1">S-188037</strain>
    </source>
</reference>
<evidence type="ECO:0000313" key="2">
    <source>
        <dbReference type="Proteomes" id="UP001202328"/>
    </source>
</evidence>
<proteinExistence type="predicted"/>
<accession>A0AAD4X6Z1</accession>
<sequence length="67" mass="7847">KKLDTCSMKCFNEFTTANSQNRAWKLFAGREGREFLREKMRQFKGTCNHLKPSEDYMYSTRAASAQT</sequence>
<feature type="non-terminal residue" evidence="1">
    <location>
        <position position="67"/>
    </location>
</feature>
<evidence type="ECO:0000313" key="1">
    <source>
        <dbReference type="EMBL" id="KAI3858448.1"/>
    </source>
</evidence>
<keyword evidence="2" id="KW-1185">Reference proteome</keyword>
<dbReference type="AlphaFoldDB" id="A0AAD4X6Z1"/>